<name>A0A5J5ADD1_9ASTE</name>
<sequence length="156" mass="18391">MMEEVEMVRLVQHENLVNNQVVESAVWVAELWDLKWEELKWEKRSQTKLLIVFFQGKSFSLLFPIEVKNIQKAEHGSDSGVYDTEGRFVPSKFEEIFGKHARTNSEVLTSDEFMGMLKANRVPKDYKLRMACKLYRVENLICPLQRQTWLAAQRDH</sequence>
<dbReference type="Proteomes" id="UP000325577">
    <property type="component" value="Linkage Group LG20"/>
</dbReference>
<gene>
    <name evidence="2" type="ORF">F0562_033497</name>
</gene>
<proteinExistence type="inferred from homology"/>
<dbReference type="GO" id="GO:0004497">
    <property type="term" value="F:monooxygenase activity"/>
    <property type="evidence" value="ECO:0007669"/>
    <property type="project" value="TreeGrafter"/>
</dbReference>
<dbReference type="PANTHER" id="PTHR31495">
    <property type="entry name" value="PEROXYGENASE 3-RELATED"/>
    <property type="match status" value="1"/>
</dbReference>
<dbReference type="EMBL" id="CM018044">
    <property type="protein sequence ID" value="KAA8529015.1"/>
    <property type="molecule type" value="Genomic_DNA"/>
</dbReference>
<evidence type="ECO:0000256" key="1">
    <source>
        <dbReference type="ARBA" id="ARBA00006765"/>
    </source>
</evidence>
<dbReference type="PANTHER" id="PTHR31495:SF1">
    <property type="entry name" value="INACTIVE PEROXYGENASE-LIKE PROTEIN-RELATED"/>
    <property type="match status" value="1"/>
</dbReference>
<comment type="similarity">
    <text evidence="1">Belongs to the caleosin family.</text>
</comment>
<dbReference type="GO" id="GO:0005509">
    <property type="term" value="F:calcium ion binding"/>
    <property type="evidence" value="ECO:0007669"/>
    <property type="project" value="TreeGrafter"/>
</dbReference>
<dbReference type="InterPro" id="IPR007736">
    <property type="entry name" value="Caleosin-related"/>
</dbReference>
<organism evidence="2 3">
    <name type="scientific">Nyssa sinensis</name>
    <dbReference type="NCBI Taxonomy" id="561372"/>
    <lineage>
        <taxon>Eukaryota</taxon>
        <taxon>Viridiplantae</taxon>
        <taxon>Streptophyta</taxon>
        <taxon>Embryophyta</taxon>
        <taxon>Tracheophyta</taxon>
        <taxon>Spermatophyta</taxon>
        <taxon>Magnoliopsida</taxon>
        <taxon>eudicotyledons</taxon>
        <taxon>Gunneridae</taxon>
        <taxon>Pentapetalae</taxon>
        <taxon>asterids</taxon>
        <taxon>Cornales</taxon>
        <taxon>Nyssaceae</taxon>
        <taxon>Nyssa</taxon>
    </lineage>
</organism>
<keyword evidence="3" id="KW-1185">Reference proteome</keyword>
<dbReference type="Pfam" id="PF05042">
    <property type="entry name" value="Caleosin"/>
    <property type="match status" value="1"/>
</dbReference>
<evidence type="ECO:0000313" key="2">
    <source>
        <dbReference type="EMBL" id="KAA8529015.1"/>
    </source>
</evidence>
<accession>A0A5J5ADD1</accession>
<reference evidence="2 3" key="1">
    <citation type="submission" date="2019-09" db="EMBL/GenBank/DDBJ databases">
        <title>A chromosome-level genome assembly of the Chinese tupelo Nyssa sinensis.</title>
        <authorList>
            <person name="Yang X."/>
            <person name="Kang M."/>
            <person name="Yang Y."/>
            <person name="Xiong H."/>
            <person name="Wang M."/>
            <person name="Zhang Z."/>
            <person name="Wang Z."/>
            <person name="Wu H."/>
            <person name="Ma T."/>
            <person name="Liu J."/>
            <person name="Xi Z."/>
        </authorList>
    </citation>
    <scope>NUCLEOTIDE SEQUENCE [LARGE SCALE GENOMIC DNA]</scope>
    <source>
        <strain evidence="2">J267</strain>
        <tissue evidence="2">Leaf</tissue>
    </source>
</reference>
<dbReference type="AlphaFoldDB" id="A0A5J5ADD1"/>
<evidence type="ECO:0000313" key="3">
    <source>
        <dbReference type="Proteomes" id="UP000325577"/>
    </source>
</evidence>
<protein>
    <submittedName>
        <fullName evidence="2">Uncharacterized protein</fullName>
    </submittedName>
</protein>
<dbReference type="OrthoDB" id="640742at2759"/>